<evidence type="ECO:0000313" key="13">
    <source>
        <dbReference type="EMBL" id="RJP17079.1"/>
    </source>
</evidence>
<dbReference type="GO" id="GO:0005829">
    <property type="term" value="C:cytosol"/>
    <property type="evidence" value="ECO:0007669"/>
    <property type="project" value="TreeGrafter"/>
</dbReference>
<dbReference type="Gene3D" id="3.60.20.10">
    <property type="entry name" value="Glutamine Phosphoribosylpyrophosphate, subunit 1, domain 1"/>
    <property type="match status" value="1"/>
</dbReference>
<dbReference type="PANTHER" id="PTHR10937:SF0">
    <property type="entry name" value="GLUTAMINE--FRUCTOSE-6-PHOSPHATE TRANSAMINASE (ISOMERIZING)"/>
    <property type="match status" value="1"/>
</dbReference>
<dbReference type="InterPro" id="IPR046348">
    <property type="entry name" value="SIS_dom_sf"/>
</dbReference>
<evidence type="ECO:0000256" key="9">
    <source>
        <dbReference type="ARBA" id="ARBA00022962"/>
    </source>
</evidence>
<dbReference type="FunFam" id="3.60.20.10:FF:000006">
    <property type="entry name" value="Glutamine--fructose-6-phosphate aminotransferase [isomerizing]"/>
    <property type="match status" value="1"/>
</dbReference>
<comment type="catalytic activity">
    <reaction evidence="1 10">
        <text>D-fructose 6-phosphate + L-glutamine = D-glucosamine 6-phosphate + L-glutamate</text>
        <dbReference type="Rhea" id="RHEA:13237"/>
        <dbReference type="ChEBI" id="CHEBI:29985"/>
        <dbReference type="ChEBI" id="CHEBI:58359"/>
        <dbReference type="ChEBI" id="CHEBI:58725"/>
        <dbReference type="ChEBI" id="CHEBI:61527"/>
        <dbReference type="EC" id="2.6.1.16"/>
    </reaction>
</comment>
<keyword evidence="7 10" id="KW-0808">Transferase</keyword>
<comment type="subunit">
    <text evidence="10">Homodimer.</text>
</comment>
<dbReference type="InterPro" id="IPR005855">
    <property type="entry name" value="GFAT"/>
</dbReference>
<dbReference type="GO" id="GO:0004360">
    <property type="term" value="F:glutamine-fructose-6-phosphate transaminase (isomerizing) activity"/>
    <property type="evidence" value="ECO:0007669"/>
    <property type="project" value="UniProtKB-UniRule"/>
</dbReference>
<reference evidence="13 14" key="1">
    <citation type="journal article" date="2017" name="ISME J.">
        <title>Energy and carbon metabolisms in a deep terrestrial subsurface fluid microbial community.</title>
        <authorList>
            <person name="Momper L."/>
            <person name="Jungbluth S.P."/>
            <person name="Lee M.D."/>
            <person name="Amend J.P."/>
        </authorList>
    </citation>
    <scope>NUCLEOTIDE SEQUENCE [LARGE SCALE GENOMIC DNA]</scope>
    <source>
        <strain evidence="13">SURF_5</strain>
    </source>
</reference>
<sequence length="608" mass="67115">MCGIVGYVGEEQAVPVILEGLRRLEYRGYDSAGVAVLNHSGMQVVKEVGKLKMLRQRLQDEPITGTTGIGHTRWATHGVPSQLNAHPHCDCTNSFTVVHNGIIENYTDLRNELIERGHRFASDTDTEIVVHLIEENYTGDLLEAMLQAMRRLSGAYALATICMHEPDTIVAARCGSPLVIGCGNGCGLVASDASAILEHTRKVVYLEDYHAARLDRSRLVIRDIKGVQHEPLFKEINLNLTDIEKGGHPHYMIKEIFEQPALVNDVIMRRISPSNEIQFREARLEGLGLESLERIQMVSCGTAYHASMVGKYFLENLARLPVEVDIASEFRYRSPVLNENTLVVAISQSGETADTLAGVKEAHERGAKVLSLINVEGSSIDRASDSTLYVYAGPEIAVASTKAYSAQLLALLLFSLHLGRKRGTIESDLYRTLLDELRALPKKMQWILDNHETVKLCSKKFSGAAHFLYLGRSFNYPNALEGALKLKELSYIHAEGCGAGEMKHGPIALIDGTFPVVCITPAGRVYEKMLSNIEEIRARKGIVIAVATEGNAEIAKHCDYVMYIPTVNEMLSPLLTVIPLQLLAYYVTILNGLDVDQPRNLAKSVTVE</sequence>
<dbReference type="GO" id="GO:0006002">
    <property type="term" value="P:fructose 6-phosphate metabolic process"/>
    <property type="evidence" value="ECO:0007669"/>
    <property type="project" value="TreeGrafter"/>
</dbReference>
<dbReference type="NCBIfam" id="TIGR01135">
    <property type="entry name" value="glmS"/>
    <property type="match status" value="1"/>
</dbReference>
<dbReference type="FunFam" id="3.40.50.10490:FF:000001">
    <property type="entry name" value="Glutamine--fructose-6-phosphate aminotransferase [isomerizing]"/>
    <property type="match status" value="1"/>
</dbReference>
<protein>
    <recommendedName>
        <fullName evidence="4 10">Glutamine--fructose-6-phosphate aminotransferase [isomerizing]</fullName>
        <ecNumber evidence="3 10">2.6.1.16</ecNumber>
    </recommendedName>
    <alternativeName>
        <fullName evidence="10">D-fructose-6-phosphate amidotransferase</fullName>
    </alternativeName>
    <alternativeName>
        <fullName evidence="10">GFAT</fullName>
    </alternativeName>
    <alternativeName>
        <fullName evidence="10">Glucosamine-6-phosphate synthase</fullName>
    </alternativeName>
    <alternativeName>
        <fullName evidence="10">Hexosephosphate aminotransferase</fullName>
    </alternativeName>
    <alternativeName>
        <fullName evidence="10">L-glutamine--D-fructose-6-phosphate amidotransferase</fullName>
    </alternativeName>
</protein>
<dbReference type="Proteomes" id="UP000265882">
    <property type="component" value="Unassembled WGS sequence"/>
</dbReference>
<keyword evidence="8" id="KW-0677">Repeat</keyword>
<comment type="caution">
    <text evidence="13">The sequence shown here is derived from an EMBL/GenBank/DDBJ whole genome shotgun (WGS) entry which is preliminary data.</text>
</comment>
<dbReference type="EC" id="2.6.1.16" evidence="3 10"/>
<dbReference type="Pfam" id="PF13522">
    <property type="entry name" value="GATase_6"/>
    <property type="match status" value="1"/>
</dbReference>
<evidence type="ECO:0000256" key="6">
    <source>
        <dbReference type="ARBA" id="ARBA00022576"/>
    </source>
</evidence>
<gene>
    <name evidence="10 13" type="primary">glmS</name>
    <name evidence="13" type="ORF">C4520_17630</name>
</gene>
<feature type="domain" description="SIS" evidence="12">
    <location>
        <begin position="284"/>
        <end position="424"/>
    </location>
</feature>
<dbReference type="FunFam" id="3.40.50.10490:FF:000002">
    <property type="entry name" value="Glutamine--fructose-6-phosphate aminotransferase [isomerizing]"/>
    <property type="match status" value="1"/>
</dbReference>
<feature type="active site" description="For Fru-6P isomerization activity" evidence="10">
    <location>
        <position position="603"/>
    </location>
</feature>
<dbReference type="GO" id="GO:0006487">
    <property type="term" value="P:protein N-linked glycosylation"/>
    <property type="evidence" value="ECO:0007669"/>
    <property type="project" value="TreeGrafter"/>
</dbReference>
<dbReference type="InterPro" id="IPR047084">
    <property type="entry name" value="GFAT_N"/>
</dbReference>
<dbReference type="GO" id="GO:0006047">
    <property type="term" value="P:UDP-N-acetylglucosamine metabolic process"/>
    <property type="evidence" value="ECO:0007669"/>
    <property type="project" value="TreeGrafter"/>
</dbReference>
<evidence type="ECO:0000256" key="7">
    <source>
        <dbReference type="ARBA" id="ARBA00022679"/>
    </source>
</evidence>
<evidence type="ECO:0000256" key="3">
    <source>
        <dbReference type="ARBA" id="ARBA00012916"/>
    </source>
</evidence>
<dbReference type="GO" id="GO:0097367">
    <property type="term" value="F:carbohydrate derivative binding"/>
    <property type="evidence" value="ECO:0007669"/>
    <property type="project" value="InterPro"/>
</dbReference>
<dbReference type="InterPro" id="IPR029055">
    <property type="entry name" value="Ntn_hydrolases_N"/>
</dbReference>
<evidence type="ECO:0000259" key="12">
    <source>
        <dbReference type="PROSITE" id="PS51464"/>
    </source>
</evidence>
<keyword evidence="5 10" id="KW-0963">Cytoplasm</keyword>
<dbReference type="AlphaFoldDB" id="A0A3A4NBQ0"/>
<evidence type="ECO:0000256" key="1">
    <source>
        <dbReference type="ARBA" id="ARBA00001031"/>
    </source>
</evidence>
<feature type="initiator methionine" description="Removed" evidence="10">
    <location>
        <position position="1"/>
    </location>
</feature>
<keyword evidence="6 10" id="KW-0032">Aminotransferase</keyword>
<dbReference type="SUPFAM" id="SSF53697">
    <property type="entry name" value="SIS domain"/>
    <property type="match status" value="1"/>
</dbReference>
<comment type="subcellular location">
    <subcellularLocation>
        <location evidence="2 10">Cytoplasm</location>
    </subcellularLocation>
</comment>
<dbReference type="PANTHER" id="PTHR10937">
    <property type="entry name" value="GLUCOSAMINE--FRUCTOSE-6-PHOSPHATE AMINOTRANSFERASE, ISOMERIZING"/>
    <property type="match status" value="1"/>
</dbReference>
<organism evidence="13 14">
    <name type="scientific">Abyssobacteria bacterium (strain SURF_5)</name>
    <dbReference type="NCBI Taxonomy" id="2093360"/>
    <lineage>
        <taxon>Bacteria</taxon>
        <taxon>Pseudomonadati</taxon>
        <taxon>Candidatus Hydrogenedentota</taxon>
        <taxon>Candidatus Abyssobacteria</taxon>
    </lineage>
</organism>
<evidence type="ECO:0000313" key="14">
    <source>
        <dbReference type="Proteomes" id="UP000265882"/>
    </source>
</evidence>
<evidence type="ECO:0000256" key="10">
    <source>
        <dbReference type="HAMAP-Rule" id="MF_00164"/>
    </source>
</evidence>
<accession>A0A3A4NBQ0</accession>
<dbReference type="PROSITE" id="PS51278">
    <property type="entry name" value="GATASE_TYPE_2"/>
    <property type="match status" value="1"/>
</dbReference>
<dbReference type="InterPro" id="IPR035466">
    <property type="entry name" value="GlmS/AgaS_SIS"/>
</dbReference>
<dbReference type="CDD" id="cd05009">
    <property type="entry name" value="SIS_GlmS_GlmD_2"/>
    <property type="match status" value="1"/>
</dbReference>
<dbReference type="HAMAP" id="MF_00164">
    <property type="entry name" value="GlmS"/>
    <property type="match status" value="1"/>
</dbReference>
<feature type="domain" description="Glutamine amidotransferase type-2" evidence="11">
    <location>
        <begin position="2"/>
        <end position="217"/>
    </location>
</feature>
<dbReference type="PROSITE" id="PS51464">
    <property type="entry name" value="SIS"/>
    <property type="match status" value="2"/>
</dbReference>
<feature type="active site" description="Nucleophile; for GATase activity" evidence="10">
    <location>
        <position position="2"/>
    </location>
</feature>
<comment type="function">
    <text evidence="10">Catalyzes the first step in hexosamine metabolism, converting fructose-6P into glucosamine-6P using glutamine as a nitrogen source.</text>
</comment>
<evidence type="ECO:0000256" key="8">
    <source>
        <dbReference type="ARBA" id="ARBA00022737"/>
    </source>
</evidence>
<evidence type="ECO:0000256" key="5">
    <source>
        <dbReference type="ARBA" id="ARBA00022490"/>
    </source>
</evidence>
<dbReference type="Pfam" id="PF01380">
    <property type="entry name" value="SIS"/>
    <property type="match status" value="2"/>
</dbReference>
<dbReference type="InterPro" id="IPR035490">
    <property type="entry name" value="GlmS/FrlB_SIS"/>
</dbReference>
<feature type="domain" description="SIS" evidence="12">
    <location>
        <begin position="457"/>
        <end position="598"/>
    </location>
</feature>
<keyword evidence="9" id="KW-0315">Glutamine amidotransferase</keyword>
<evidence type="ECO:0000259" key="11">
    <source>
        <dbReference type="PROSITE" id="PS51278"/>
    </source>
</evidence>
<dbReference type="GO" id="GO:0046349">
    <property type="term" value="P:amino sugar biosynthetic process"/>
    <property type="evidence" value="ECO:0007669"/>
    <property type="project" value="UniProtKB-ARBA"/>
</dbReference>
<dbReference type="Gene3D" id="3.40.50.10490">
    <property type="entry name" value="Glucose-6-phosphate isomerase like protein, domain 1"/>
    <property type="match status" value="2"/>
</dbReference>
<dbReference type="CDD" id="cd00714">
    <property type="entry name" value="GFAT"/>
    <property type="match status" value="1"/>
</dbReference>
<dbReference type="InterPro" id="IPR001347">
    <property type="entry name" value="SIS_dom"/>
</dbReference>
<evidence type="ECO:0000256" key="2">
    <source>
        <dbReference type="ARBA" id="ARBA00004496"/>
    </source>
</evidence>
<name>A0A3A4NBQ0_ABYX5</name>
<dbReference type="SUPFAM" id="SSF56235">
    <property type="entry name" value="N-terminal nucleophile aminohydrolases (Ntn hydrolases)"/>
    <property type="match status" value="1"/>
</dbReference>
<dbReference type="CDD" id="cd05008">
    <property type="entry name" value="SIS_GlmS_GlmD_1"/>
    <property type="match status" value="1"/>
</dbReference>
<evidence type="ECO:0000256" key="4">
    <source>
        <dbReference type="ARBA" id="ARBA00016090"/>
    </source>
</evidence>
<dbReference type="InterPro" id="IPR017932">
    <property type="entry name" value="GATase_2_dom"/>
</dbReference>
<dbReference type="NCBIfam" id="NF001484">
    <property type="entry name" value="PRK00331.1"/>
    <property type="match status" value="1"/>
</dbReference>
<proteinExistence type="inferred from homology"/>
<dbReference type="EMBL" id="QZKU01000121">
    <property type="protein sequence ID" value="RJP17079.1"/>
    <property type="molecule type" value="Genomic_DNA"/>
</dbReference>
<dbReference type="GO" id="GO:0005975">
    <property type="term" value="P:carbohydrate metabolic process"/>
    <property type="evidence" value="ECO:0007669"/>
    <property type="project" value="UniProtKB-UniRule"/>
</dbReference>